<dbReference type="PANTHER" id="PTHR43537">
    <property type="entry name" value="TRANSCRIPTIONAL REGULATOR, GNTR FAMILY"/>
    <property type="match status" value="1"/>
</dbReference>
<dbReference type="Pfam" id="PF07729">
    <property type="entry name" value="FCD"/>
    <property type="match status" value="1"/>
</dbReference>
<evidence type="ECO:0000256" key="2">
    <source>
        <dbReference type="ARBA" id="ARBA00023125"/>
    </source>
</evidence>
<keyword evidence="1" id="KW-0805">Transcription regulation</keyword>
<accession>A0ABX8QV87</accession>
<dbReference type="SMART" id="SM00345">
    <property type="entry name" value="HTH_GNTR"/>
    <property type="match status" value="1"/>
</dbReference>
<dbReference type="InterPro" id="IPR011711">
    <property type="entry name" value="GntR_C"/>
</dbReference>
<dbReference type="PROSITE" id="PS50949">
    <property type="entry name" value="HTH_GNTR"/>
    <property type="match status" value="1"/>
</dbReference>
<dbReference type="InterPro" id="IPR036390">
    <property type="entry name" value="WH_DNA-bd_sf"/>
</dbReference>
<feature type="compositionally biased region" description="Low complexity" evidence="4">
    <location>
        <begin position="261"/>
        <end position="272"/>
    </location>
</feature>
<dbReference type="InterPro" id="IPR008920">
    <property type="entry name" value="TF_FadR/GntR_C"/>
</dbReference>
<proteinExistence type="predicted"/>
<evidence type="ECO:0000256" key="4">
    <source>
        <dbReference type="SAM" id="MobiDB-lite"/>
    </source>
</evidence>
<dbReference type="Pfam" id="PF00392">
    <property type="entry name" value="GntR"/>
    <property type="match status" value="1"/>
</dbReference>
<dbReference type="SUPFAM" id="SSF46785">
    <property type="entry name" value="Winged helix' DNA-binding domain"/>
    <property type="match status" value="1"/>
</dbReference>
<dbReference type="CDD" id="cd07377">
    <property type="entry name" value="WHTH_GntR"/>
    <property type="match status" value="1"/>
</dbReference>
<evidence type="ECO:0000256" key="3">
    <source>
        <dbReference type="ARBA" id="ARBA00023163"/>
    </source>
</evidence>
<keyword evidence="7" id="KW-1185">Reference proteome</keyword>
<name>A0ABX8QV87_9ACTN</name>
<dbReference type="InterPro" id="IPR036388">
    <property type="entry name" value="WH-like_DNA-bd_sf"/>
</dbReference>
<feature type="compositionally biased region" description="Gly residues" evidence="4">
    <location>
        <begin position="249"/>
        <end position="260"/>
    </location>
</feature>
<feature type="domain" description="HTH gntR-type" evidence="5">
    <location>
        <begin position="23"/>
        <end position="91"/>
    </location>
</feature>
<dbReference type="Gene3D" id="1.20.120.530">
    <property type="entry name" value="GntR ligand-binding domain-like"/>
    <property type="match status" value="1"/>
</dbReference>
<keyword evidence="2" id="KW-0238">DNA-binding</keyword>
<dbReference type="SMART" id="SM00895">
    <property type="entry name" value="FCD"/>
    <property type="match status" value="1"/>
</dbReference>
<gene>
    <name evidence="6" type="ORF">AGRA3207_002203</name>
</gene>
<protein>
    <submittedName>
        <fullName evidence="6">FadR family transcriptional regulator</fullName>
    </submittedName>
</protein>
<evidence type="ECO:0000313" key="7">
    <source>
        <dbReference type="Proteomes" id="UP001049518"/>
    </source>
</evidence>
<dbReference type="SUPFAM" id="SSF48008">
    <property type="entry name" value="GntR ligand-binding domain-like"/>
    <property type="match status" value="1"/>
</dbReference>
<evidence type="ECO:0000313" key="6">
    <source>
        <dbReference type="EMBL" id="QXJ21357.1"/>
    </source>
</evidence>
<dbReference type="Proteomes" id="UP001049518">
    <property type="component" value="Chromosome"/>
</dbReference>
<dbReference type="Gene3D" id="1.10.10.10">
    <property type="entry name" value="Winged helix-like DNA-binding domain superfamily/Winged helix DNA-binding domain"/>
    <property type="match status" value="1"/>
</dbReference>
<reference evidence="6" key="1">
    <citation type="submission" date="2020-07" db="EMBL/GenBank/DDBJ databases">
        <authorList>
            <person name="Tarantini F.S."/>
            <person name="Hong K.W."/>
            <person name="Chan K.G."/>
        </authorList>
    </citation>
    <scope>NUCLEOTIDE SEQUENCE</scope>
    <source>
        <strain evidence="6">32-07</strain>
    </source>
</reference>
<evidence type="ECO:0000259" key="5">
    <source>
        <dbReference type="PROSITE" id="PS50949"/>
    </source>
</evidence>
<feature type="region of interest" description="Disordered" evidence="4">
    <location>
        <begin position="244"/>
        <end position="272"/>
    </location>
</feature>
<dbReference type="InterPro" id="IPR000524">
    <property type="entry name" value="Tscrpt_reg_HTH_GntR"/>
</dbReference>
<dbReference type="PANTHER" id="PTHR43537:SF5">
    <property type="entry name" value="UXU OPERON TRANSCRIPTIONAL REGULATOR"/>
    <property type="match status" value="1"/>
</dbReference>
<sequence>MNLSDSLAANQEPSFVATPVARWSAVDQVIAQLREGIASGALPVGSKLPSETKLAASLGVSRPVIREALGSLRTLGLVASSVGKGWQVTSDTVSSNLVLADSYLPEHLYEVRQHLEVPSAGYAALHRTDSDVERLRQILEDEGGAADPTSAVALDGAFHIGIARCSGNPLLERLVEYIRTGLEEQSRALTTLHGRGQQAMAEHQAILDAISAGDRQAAEAAMQAHLDAVMRSVASLGTVTGDGRRAGDGLVGDGPAGGSAAGATASGLEPRS</sequence>
<dbReference type="PRINTS" id="PR00035">
    <property type="entry name" value="HTHGNTR"/>
</dbReference>
<dbReference type="RefSeq" id="WP_231334503.1">
    <property type="nucleotide sequence ID" value="NZ_CP059572.1"/>
</dbReference>
<dbReference type="EMBL" id="CP059572">
    <property type="protein sequence ID" value="QXJ21357.1"/>
    <property type="molecule type" value="Genomic_DNA"/>
</dbReference>
<evidence type="ECO:0000256" key="1">
    <source>
        <dbReference type="ARBA" id="ARBA00023015"/>
    </source>
</evidence>
<organism evidence="6 7">
    <name type="scientific">Actinomadura graeca</name>
    <dbReference type="NCBI Taxonomy" id="2750812"/>
    <lineage>
        <taxon>Bacteria</taxon>
        <taxon>Bacillati</taxon>
        <taxon>Actinomycetota</taxon>
        <taxon>Actinomycetes</taxon>
        <taxon>Streptosporangiales</taxon>
        <taxon>Thermomonosporaceae</taxon>
        <taxon>Actinomadura</taxon>
    </lineage>
</organism>
<keyword evidence="3" id="KW-0804">Transcription</keyword>